<dbReference type="CDD" id="cd01949">
    <property type="entry name" value="GGDEF"/>
    <property type="match status" value="1"/>
</dbReference>
<dbReference type="RefSeq" id="WP_169477169.1">
    <property type="nucleotide sequence ID" value="NZ_BJOH01000013.1"/>
</dbReference>
<gene>
    <name evidence="6" type="ORF">V6243_05675</name>
</gene>
<dbReference type="InterPro" id="IPR029787">
    <property type="entry name" value="Nucleotide_cyclase"/>
</dbReference>
<keyword evidence="4" id="KW-1133">Transmembrane helix</keyword>
<reference evidence="6 7" key="1">
    <citation type="submission" date="2024-02" db="EMBL/GenBank/DDBJ databases">
        <title>Bacteria isolated from the canopy kelp, Nereocystis luetkeana.</title>
        <authorList>
            <person name="Pfister C.A."/>
            <person name="Younker I.T."/>
            <person name="Light S.H."/>
        </authorList>
    </citation>
    <scope>NUCLEOTIDE SEQUENCE [LARGE SCALE GENOMIC DNA]</scope>
    <source>
        <strain evidence="6 7">TI.5.07</strain>
    </source>
</reference>
<feature type="transmembrane region" description="Helical" evidence="4">
    <location>
        <begin position="38"/>
        <end position="56"/>
    </location>
</feature>
<dbReference type="Gene3D" id="3.30.70.270">
    <property type="match status" value="1"/>
</dbReference>
<dbReference type="NCBIfam" id="TIGR00254">
    <property type="entry name" value="GGDEF"/>
    <property type="match status" value="1"/>
</dbReference>
<proteinExistence type="predicted"/>
<dbReference type="InterPro" id="IPR000160">
    <property type="entry name" value="GGDEF_dom"/>
</dbReference>
<dbReference type="SMART" id="SM00267">
    <property type="entry name" value="GGDEF"/>
    <property type="match status" value="1"/>
</dbReference>
<sequence length="434" mass="47838">MAKPDRRRAGERTGLAGVKWRWPAPGGLAERHAGLYQLFMWCYISALGCHIGYFALLSMQPYPQPVVAQVVGTLLTVASIILHRRGHLQTALLLLVVPVSLKASWWEHQFGVGAGFEYYHILSIFFICIAPMARITRLLTSGGLLIFYLIAQSLPGPVYIGSYEFMATASIVNLVICVTFIGLVAIEMGWESERREKRYLRELRHDQLTGALSRLALREEGARMLQEDGLGVLMIDVDHFKTINDTHGHASGDDVLVELTRRLSHHLRGSDLLCRQGGEEFVALCPSNDRQGLRHAADRLLQSINGRAFVLNNGKLLRVTVSIGVAQGGPATAAESLLPELIRRADQAMYRAKRTGRNRVVTAWDMLDEPRSQTDAADIPATAQATAPMPSPASSSSEMRLCVEGSQRETRQQDTHGEGSSHVAGTGCYGYKRP</sequence>
<keyword evidence="6" id="KW-0548">Nucleotidyltransferase</keyword>
<comment type="caution">
    <text evidence="6">The sequence shown here is derived from an EMBL/GenBank/DDBJ whole genome shotgun (WGS) entry which is preliminary data.</text>
</comment>
<dbReference type="PANTHER" id="PTHR45138">
    <property type="entry name" value="REGULATORY COMPONENTS OF SENSORY TRANSDUCTION SYSTEM"/>
    <property type="match status" value="1"/>
</dbReference>
<name>A0ABU9GCV0_COBMA</name>
<dbReference type="SUPFAM" id="SSF55073">
    <property type="entry name" value="Nucleotide cyclase"/>
    <property type="match status" value="1"/>
</dbReference>
<feature type="region of interest" description="Disordered" evidence="3">
    <location>
        <begin position="371"/>
        <end position="434"/>
    </location>
</feature>
<feature type="compositionally biased region" description="Basic and acidic residues" evidence="3">
    <location>
        <begin position="406"/>
        <end position="419"/>
    </location>
</feature>
<evidence type="ECO:0000313" key="6">
    <source>
        <dbReference type="EMBL" id="MEL0616315.1"/>
    </source>
</evidence>
<dbReference type="EMBL" id="JBAKAP010000004">
    <property type="protein sequence ID" value="MEL0616315.1"/>
    <property type="molecule type" value="Genomic_DNA"/>
</dbReference>
<dbReference type="Pfam" id="PF00990">
    <property type="entry name" value="GGDEF"/>
    <property type="match status" value="1"/>
</dbReference>
<accession>A0ABU9GCV0</accession>
<keyword evidence="6" id="KW-0808">Transferase</keyword>
<evidence type="ECO:0000256" key="4">
    <source>
        <dbReference type="SAM" id="Phobius"/>
    </source>
</evidence>
<dbReference type="PROSITE" id="PS50887">
    <property type="entry name" value="GGDEF"/>
    <property type="match status" value="1"/>
</dbReference>
<keyword evidence="7" id="KW-1185">Reference proteome</keyword>
<dbReference type="GO" id="GO:0052621">
    <property type="term" value="F:diguanylate cyclase activity"/>
    <property type="evidence" value="ECO:0007669"/>
    <property type="project" value="UniProtKB-EC"/>
</dbReference>
<feature type="compositionally biased region" description="Low complexity" evidence="3">
    <location>
        <begin position="373"/>
        <end position="397"/>
    </location>
</feature>
<protein>
    <recommendedName>
        <fullName evidence="1">diguanylate cyclase</fullName>
        <ecNumber evidence="1">2.7.7.65</ecNumber>
    </recommendedName>
</protein>
<keyword evidence="4" id="KW-0472">Membrane</keyword>
<feature type="transmembrane region" description="Helical" evidence="4">
    <location>
        <begin position="166"/>
        <end position="190"/>
    </location>
</feature>
<evidence type="ECO:0000256" key="3">
    <source>
        <dbReference type="SAM" id="MobiDB-lite"/>
    </source>
</evidence>
<dbReference type="Proteomes" id="UP001378242">
    <property type="component" value="Unassembled WGS sequence"/>
</dbReference>
<evidence type="ECO:0000256" key="1">
    <source>
        <dbReference type="ARBA" id="ARBA00012528"/>
    </source>
</evidence>
<feature type="transmembrane region" description="Helical" evidence="4">
    <location>
        <begin position="142"/>
        <end position="160"/>
    </location>
</feature>
<feature type="transmembrane region" description="Helical" evidence="4">
    <location>
        <begin position="118"/>
        <end position="135"/>
    </location>
</feature>
<comment type="catalytic activity">
    <reaction evidence="2">
        <text>2 GTP = 3',3'-c-di-GMP + 2 diphosphate</text>
        <dbReference type="Rhea" id="RHEA:24898"/>
        <dbReference type="ChEBI" id="CHEBI:33019"/>
        <dbReference type="ChEBI" id="CHEBI:37565"/>
        <dbReference type="ChEBI" id="CHEBI:58805"/>
        <dbReference type="EC" id="2.7.7.65"/>
    </reaction>
</comment>
<dbReference type="PANTHER" id="PTHR45138:SF9">
    <property type="entry name" value="DIGUANYLATE CYCLASE DGCM-RELATED"/>
    <property type="match status" value="1"/>
</dbReference>
<dbReference type="EC" id="2.7.7.65" evidence="1"/>
<feature type="domain" description="GGDEF" evidence="5">
    <location>
        <begin position="228"/>
        <end position="365"/>
    </location>
</feature>
<evidence type="ECO:0000259" key="5">
    <source>
        <dbReference type="PROSITE" id="PS50887"/>
    </source>
</evidence>
<dbReference type="InterPro" id="IPR050469">
    <property type="entry name" value="Diguanylate_Cyclase"/>
</dbReference>
<keyword evidence="4" id="KW-0812">Transmembrane</keyword>
<dbReference type="InterPro" id="IPR043128">
    <property type="entry name" value="Rev_trsase/Diguanyl_cyclase"/>
</dbReference>
<evidence type="ECO:0000256" key="2">
    <source>
        <dbReference type="ARBA" id="ARBA00034247"/>
    </source>
</evidence>
<organism evidence="6 7">
    <name type="scientific">Cobetia marina</name>
    <name type="common">Deleya marina</name>
    <dbReference type="NCBI Taxonomy" id="28258"/>
    <lineage>
        <taxon>Bacteria</taxon>
        <taxon>Pseudomonadati</taxon>
        <taxon>Pseudomonadota</taxon>
        <taxon>Gammaproteobacteria</taxon>
        <taxon>Oceanospirillales</taxon>
        <taxon>Halomonadaceae</taxon>
        <taxon>Cobetia</taxon>
    </lineage>
</organism>
<evidence type="ECO:0000313" key="7">
    <source>
        <dbReference type="Proteomes" id="UP001378242"/>
    </source>
</evidence>